<sequence>MTVDVIVATYNGEKYLKEQLHSILNQTYKDIRVLIRDDNSTDATVSIIRDIARLDSRVIFIQDDISPNGVGENFKNLLKNCTADYVLLADQDDVWLDTKIEKLLSFSKRKFNNNIPSIAYSPGVVVDEELNRTDRLTSYTNGVNSIADIFLTNGGVQGCSMIVNKALYNMALKSDFFWYMHDQVLTLYAVSFGEVFFMNEPLFLYRQHQANVIGYNNSKCIDKLRRYFPLWNDSFVVSRQSNDLFHFFYRENECFLSERNKKIFEVFFSLSTSCKISNMKKIIKYRLKLNNSVSMAVVKSVLCVNFNEKNDAAK</sequence>
<protein>
    <submittedName>
        <fullName evidence="1">Glycosyltransferase family 2 protein</fullName>
    </submittedName>
</protein>
<evidence type="ECO:0000313" key="1">
    <source>
        <dbReference type="EMBL" id="UCP99175.1"/>
    </source>
</evidence>
<dbReference type="Proteomes" id="UP000245918">
    <property type="component" value="Chromosome"/>
</dbReference>
<dbReference type="EMBL" id="CP084506">
    <property type="protein sequence ID" value="UCP99175.1"/>
    <property type="molecule type" value="Genomic_DNA"/>
</dbReference>
<organism evidence="1 2">
    <name type="scientific">Edwardsiella tarda ATCC 15947 = NBRC 105688</name>
    <dbReference type="NCBI Taxonomy" id="667121"/>
    <lineage>
        <taxon>Bacteria</taxon>
        <taxon>Pseudomonadati</taxon>
        <taxon>Pseudomonadota</taxon>
        <taxon>Gammaproteobacteria</taxon>
        <taxon>Enterobacterales</taxon>
        <taxon>Hafniaceae</taxon>
        <taxon>Edwardsiella</taxon>
    </lineage>
</organism>
<proteinExistence type="predicted"/>
<name>A0AC61TEQ1_EDWTA</name>
<reference evidence="1" key="1">
    <citation type="submission" date="2021-09" db="EMBL/GenBank/DDBJ databases">
        <title>Comparative genomics of Edwardsiella genus reveals species-based diversity.</title>
        <authorList>
            <person name="Tekedar H.C."/>
            <person name="Kumru S."/>
            <person name="Waldbieser G.C."/>
            <person name="Reichley S.R."/>
            <person name="Lawrence M.L."/>
            <person name="Griffin M.J."/>
        </authorList>
    </citation>
    <scope>NUCLEOTIDE SEQUENCE</scope>
    <source>
        <strain evidence="1">ATCC 15947</strain>
    </source>
</reference>
<accession>A0AC61TEQ1</accession>
<evidence type="ECO:0000313" key="2">
    <source>
        <dbReference type="Proteomes" id="UP000245918"/>
    </source>
</evidence>
<keyword evidence="2" id="KW-1185">Reference proteome</keyword>
<gene>
    <name evidence="1" type="ORF">DCL27_10845</name>
</gene>